<evidence type="ECO:0000313" key="2">
    <source>
        <dbReference type="EMBL" id="AWP14670.1"/>
    </source>
</evidence>
<protein>
    <submittedName>
        <fullName evidence="2">Uncharacterized protein</fullName>
    </submittedName>
</protein>
<dbReference type="Proteomes" id="UP000438429">
    <property type="component" value="Unassembled WGS sequence"/>
</dbReference>
<reference evidence="3 5" key="2">
    <citation type="submission" date="2019-06" db="EMBL/GenBank/DDBJ databases">
        <title>Draft genomes of female and male turbot (Scophthalmus maximus).</title>
        <authorList>
            <person name="Xu H."/>
            <person name="Xu X.-W."/>
            <person name="Shao C."/>
            <person name="Chen S."/>
        </authorList>
    </citation>
    <scope>NUCLEOTIDE SEQUENCE [LARGE SCALE GENOMIC DNA]</scope>
    <source>
        <strain evidence="3">Ysfricsl-2016a</strain>
        <tissue evidence="3">Blood</tissue>
    </source>
</reference>
<gene>
    <name evidence="3" type="ORF">F2P81_020635</name>
    <name evidence="2" type="ORF">SMAX5B_017719</name>
</gene>
<evidence type="ECO:0000313" key="4">
    <source>
        <dbReference type="Proteomes" id="UP000246464"/>
    </source>
</evidence>
<keyword evidence="4" id="KW-1185">Reference proteome</keyword>
<organism evidence="2 4">
    <name type="scientific">Scophthalmus maximus</name>
    <name type="common">Turbot</name>
    <name type="synonym">Psetta maxima</name>
    <dbReference type="NCBI Taxonomy" id="52904"/>
    <lineage>
        <taxon>Eukaryota</taxon>
        <taxon>Metazoa</taxon>
        <taxon>Chordata</taxon>
        <taxon>Craniata</taxon>
        <taxon>Vertebrata</taxon>
        <taxon>Euteleostomi</taxon>
        <taxon>Actinopterygii</taxon>
        <taxon>Neopterygii</taxon>
        <taxon>Teleostei</taxon>
        <taxon>Neoteleostei</taxon>
        <taxon>Acanthomorphata</taxon>
        <taxon>Carangaria</taxon>
        <taxon>Pleuronectiformes</taxon>
        <taxon>Pleuronectoidei</taxon>
        <taxon>Scophthalmidae</taxon>
        <taxon>Scophthalmus</taxon>
    </lineage>
</organism>
<dbReference type="EMBL" id="VEVO01000018">
    <property type="protein sequence ID" value="KAF0027894.1"/>
    <property type="molecule type" value="Genomic_DNA"/>
</dbReference>
<name>A0A2U9CF04_SCOMX</name>
<evidence type="ECO:0000313" key="3">
    <source>
        <dbReference type="EMBL" id="KAF0027894.1"/>
    </source>
</evidence>
<proteinExistence type="predicted"/>
<reference evidence="2 4" key="1">
    <citation type="submission" date="2017-12" db="EMBL/GenBank/DDBJ databases">
        <title>Integrating genomic resources of turbot (Scophthalmus maximus) in depth evaluation of genetic and physical mapping variation across individuals.</title>
        <authorList>
            <person name="Martinez P."/>
        </authorList>
    </citation>
    <scope>NUCLEOTIDE SEQUENCE [LARGE SCALE GENOMIC DNA]</scope>
</reference>
<feature type="region of interest" description="Disordered" evidence="1">
    <location>
        <begin position="60"/>
        <end position="88"/>
    </location>
</feature>
<dbReference type="AlphaFoldDB" id="A0A2U9CF04"/>
<dbReference type="EMBL" id="CP026257">
    <property type="protein sequence ID" value="AWP14670.1"/>
    <property type="molecule type" value="Genomic_DNA"/>
</dbReference>
<dbReference type="Proteomes" id="UP000246464">
    <property type="component" value="Chromosome 15"/>
</dbReference>
<feature type="region of interest" description="Disordered" evidence="1">
    <location>
        <begin position="104"/>
        <end position="125"/>
    </location>
</feature>
<evidence type="ECO:0000256" key="1">
    <source>
        <dbReference type="SAM" id="MobiDB-lite"/>
    </source>
</evidence>
<accession>A0A2U9CF04</accession>
<sequence>MSSTDVSVKQMSRLKCESAVRDSFQRNIVKCAKSLVMLSPLSRPGGILGRGMQFSHLGRAEERDGVRGTTRAAGGQQGQSVGLRLHQGPKPIRDLLLPDLDRPVFGPLEVPDDDGQERSPPVGATSLRSFVAEAAACEAERMIYLHD</sequence>
<evidence type="ECO:0000313" key="5">
    <source>
        <dbReference type="Proteomes" id="UP000438429"/>
    </source>
</evidence>